<evidence type="ECO:0000256" key="4">
    <source>
        <dbReference type="ARBA" id="ARBA00022475"/>
    </source>
</evidence>
<keyword evidence="7" id="KW-0653">Protein transport</keyword>
<dbReference type="Proteomes" id="UP001283361">
    <property type="component" value="Unassembled WGS sequence"/>
</dbReference>
<evidence type="ECO:0000256" key="8">
    <source>
        <dbReference type="ARBA" id="ARBA00022989"/>
    </source>
</evidence>
<keyword evidence="3" id="KW-0813">Transport</keyword>
<dbReference type="GO" id="GO:0030139">
    <property type="term" value="C:endocytic vesicle"/>
    <property type="evidence" value="ECO:0007669"/>
    <property type="project" value="TreeGrafter"/>
</dbReference>
<keyword evidence="8 11" id="KW-1133">Transmembrane helix</keyword>
<dbReference type="GO" id="GO:0016324">
    <property type="term" value="C:apical plasma membrane"/>
    <property type="evidence" value="ECO:0007669"/>
    <property type="project" value="TreeGrafter"/>
</dbReference>
<evidence type="ECO:0000313" key="13">
    <source>
        <dbReference type="Proteomes" id="UP001283361"/>
    </source>
</evidence>
<accession>A0AAE1EBR6</accession>
<feature type="compositionally biased region" description="Polar residues" evidence="10">
    <location>
        <begin position="226"/>
        <end position="239"/>
    </location>
</feature>
<evidence type="ECO:0000256" key="3">
    <source>
        <dbReference type="ARBA" id="ARBA00022448"/>
    </source>
</evidence>
<feature type="compositionally biased region" description="Polar residues" evidence="10">
    <location>
        <begin position="188"/>
        <end position="202"/>
    </location>
</feature>
<dbReference type="InterPro" id="IPR026112">
    <property type="entry name" value="AMN"/>
</dbReference>
<dbReference type="GO" id="GO:0006898">
    <property type="term" value="P:receptor-mediated endocytosis"/>
    <property type="evidence" value="ECO:0007669"/>
    <property type="project" value="TreeGrafter"/>
</dbReference>
<feature type="compositionally biased region" description="Low complexity" evidence="10">
    <location>
        <begin position="256"/>
        <end position="269"/>
    </location>
</feature>
<keyword evidence="13" id="KW-1185">Reference proteome</keyword>
<gene>
    <name evidence="12" type="ORF">RRG08_048366</name>
</gene>
<keyword evidence="5 11" id="KW-0812">Transmembrane</keyword>
<evidence type="ECO:0000313" key="12">
    <source>
        <dbReference type="EMBL" id="KAK3801779.1"/>
    </source>
</evidence>
<dbReference type="PANTHER" id="PTHR14995:SF2">
    <property type="entry name" value="PROTEIN AMNIONLESS"/>
    <property type="match status" value="1"/>
</dbReference>
<evidence type="ECO:0000256" key="2">
    <source>
        <dbReference type="ARBA" id="ARBA00021200"/>
    </source>
</evidence>
<organism evidence="12 13">
    <name type="scientific">Elysia crispata</name>
    <name type="common">lettuce slug</name>
    <dbReference type="NCBI Taxonomy" id="231223"/>
    <lineage>
        <taxon>Eukaryota</taxon>
        <taxon>Metazoa</taxon>
        <taxon>Spiralia</taxon>
        <taxon>Lophotrochozoa</taxon>
        <taxon>Mollusca</taxon>
        <taxon>Gastropoda</taxon>
        <taxon>Heterobranchia</taxon>
        <taxon>Euthyneura</taxon>
        <taxon>Panpulmonata</taxon>
        <taxon>Sacoglossa</taxon>
        <taxon>Placobranchoidea</taxon>
        <taxon>Plakobranchidae</taxon>
        <taxon>Elysia</taxon>
    </lineage>
</organism>
<dbReference type="AlphaFoldDB" id="A0AAE1EBR6"/>
<evidence type="ECO:0000256" key="10">
    <source>
        <dbReference type="SAM" id="MobiDB-lite"/>
    </source>
</evidence>
<evidence type="ECO:0000256" key="7">
    <source>
        <dbReference type="ARBA" id="ARBA00022927"/>
    </source>
</evidence>
<feature type="region of interest" description="Disordered" evidence="10">
    <location>
        <begin position="142"/>
        <end position="164"/>
    </location>
</feature>
<feature type="region of interest" description="Disordered" evidence="10">
    <location>
        <begin position="188"/>
        <end position="286"/>
    </location>
</feature>
<dbReference type="Pfam" id="PF14828">
    <property type="entry name" value="Amnionless"/>
    <property type="match status" value="1"/>
</dbReference>
<dbReference type="EMBL" id="JAWDGP010000283">
    <property type="protein sequence ID" value="KAK3801779.1"/>
    <property type="molecule type" value="Genomic_DNA"/>
</dbReference>
<evidence type="ECO:0000256" key="6">
    <source>
        <dbReference type="ARBA" id="ARBA00022729"/>
    </source>
</evidence>
<dbReference type="GO" id="GO:0015031">
    <property type="term" value="P:protein transport"/>
    <property type="evidence" value="ECO:0007669"/>
    <property type="project" value="UniProtKB-KW"/>
</dbReference>
<comment type="subcellular location">
    <subcellularLocation>
        <location evidence="1">Cell membrane</location>
        <topology evidence="1">Single-pass type I membrane protein</topology>
    </subcellularLocation>
</comment>
<comment type="caution">
    <text evidence="12">The sequence shown here is derived from an EMBL/GenBank/DDBJ whole genome shotgun (WGS) entry which is preliminary data.</text>
</comment>
<dbReference type="PANTHER" id="PTHR14995">
    <property type="entry name" value="AMNIONLESS"/>
    <property type="match status" value="1"/>
</dbReference>
<reference evidence="12" key="1">
    <citation type="journal article" date="2023" name="G3 (Bethesda)">
        <title>A reference genome for the long-term kleptoplast-retaining sea slug Elysia crispata morphotype clarki.</title>
        <authorList>
            <person name="Eastman K.E."/>
            <person name="Pendleton A.L."/>
            <person name="Shaikh M.A."/>
            <person name="Suttiyut T."/>
            <person name="Ogas R."/>
            <person name="Tomko P."/>
            <person name="Gavelis G."/>
            <person name="Widhalm J.R."/>
            <person name="Wisecaver J.H."/>
        </authorList>
    </citation>
    <scope>NUCLEOTIDE SEQUENCE</scope>
    <source>
        <strain evidence="12">ECLA1</strain>
    </source>
</reference>
<protein>
    <recommendedName>
        <fullName evidence="2">Protein amnionless</fullName>
    </recommendedName>
</protein>
<evidence type="ECO:0000256" key="9">
    <source>
        <dbReference type="ARBA" id="ARBA00023136"/>
    </source>
</evidence>
<feature type="transmembrane region" description="Helical" evidence="11">
    <location>
        <begin position="87"/>
        <end position="110"/>
    </location>
</feature>
<evidence type="ECO:0000256" key="11">
    <source>
        <dbReference type="SAM" id="Phobius"/>
    </source>
</evidence>
<proteinExistence type="predicted"/>
<sequence>MCCHALRQKDVKNIIAVMTGDWVQLVLTDTTGEKSKKLAYSIRDDLDKDKSAGGHKYAIDSYQLFMDTIASHPNANGSRSSLSGGSIAGIILGIFIFLIIVAAIVVIFVYRRTGRPLPSLPSMPSLDSVPGLSRIPGLRGRRVTARTGSGTPRTAAHVDPGFANPMYDNSPLDDDFVVREMEMVGSIQEEQPTFESSSNKGFQNPLYGKDGGFKDPTKVDTPGDEATTSGLAITPSSGASPGPTAKETSGRRGKKAGATPASTAADASGMILDFSDTDALNTDSTI</sequence>
<evidence type="ECO:0000256" key="5">
    <source>
        <dbReference type="ARBA" id="ARBA00022692"/>
    </source>
</evidence>
<keyword evidence="9 11" id="KW-0472">Membrane</keyword>
<keyword evidence="6" id="KW-0732">Signal</keyword>
<keyword evidence="4" id="KW-1003">Cell membrane</keyword>
<name>A0AAE1EBR6_9GAST</name>
<evidence type="ECO:0000256" key="1">
    <source>
        <dbReference type="ARBA" id="ARBA00004251"/>
    </source>
</evidence>